<evidence type="ECO:0000256" key="3">
    <source>
        <dbReference type="ARBA" id="ARBA00023125"/>
    </source>
</evidence>
<dbReference type="Gramene" id="EES09141">
    <property type="protein sequence ID" value="EES09141"/>
    <property type="gene ID" value="SORBI_3005G014200"/>
</dbReference>
<dbReference type="Gene3D" id="2.20.25.80">
    <property type="entry name" value="WRKY domain"/>
    <property type="match status" value="1"/>
</dbReference>
<accession>A0A921QU66</accession>
<keyword evidence="2" id="KW-0805">Transcription regulation</keyword>
<name>A0A921QU66_SORBI</name>
<dbReference type="OrthoDB" id="2021064at2759"/>
<feature type="compositionally biased region" description="Basic residues" evidence="6">
    <location>
        <begin position="116"/>
        <end position="130"/>
    </location>
</feature>
<evidence type="ECO:0000256" key="5">
    <source>
        <dbReference type="ARBA" id="ARBA00023242"/>
    </source>
</evidence>
<dbReference type="EMBL" id="CM027684">
    <property type="protein sequence ID" value="KAG0528458.1"/>
    <property type="molecule type" value="Genomic_DNA"/>
</dbReference>
<dbReference type="Proteomes" id="UP000807115">
    <property type="component" value="Chromosome 5"/>
</dbReference>
<proteinExistence type="predicted"/>
<dbReference type="PROSITE" id="PS50811">
    <property type="entry name" value="WRKY"/>
    <property type="match status" value="1"/>
</dbReference>
<reference evidence="8" key="2">
    <citation type="submission" date="2020-10" db="EMBL/GenBank/DDBJ databases">
        <authorList>
            <person name="Cooper E.A."/>
            <person name="Brenton Z.W."/>
            <person name="Flinn B.S."/>
            <person name="Jenkins J."/>
            <person name="Shu S."/>
            <person name="Flowers D."/>
            <person name="Luo F."/>
            <person name="Wang Y."/>
            <person name="Xia P."/>
            <person name="Barry K."/>
            <person name="Daum C."/>
            <person name="Lipzen A."/>
            <person name="Yoshinaga Y."/>
            <person name="Schmutz J."/>
            <person name="Saski C."/>
            <person name="Vermerris W."/>
            <person name="Kresovich S."/>
        </authorList>
    </citation>
    <scope>NUCLEOTIDE SEQUENCE</scope>
</reference>
<keyword evidence="3" id="KW-0238">DNA-binding</keyword>
<dbReference type="GO" id="GO:0043565">
    <property type="term" value="F:sequence-specific DNA binding"/>
    <property type="evidence" value="ECO:0007669"/>
    <property type="project" value="InterPro"/>
</dbReference>
<organism evidence="8 9">
    <name type="scientific">Sorghum bicolor</name>
    <name type="common">Sorghum</name>
    <name type="synonym">Sorghum vulgare</name>
    <dbReference type="NCBI Taxonomy" id="4558"/>
    <lineage>
        <taxon>Eukaryota</taxon>
        <taxon>Viridiplantae</taxon>
        <taxon>Streptophyta</taxon>
        <taxon>Embryophyta</taxon>
        <taxon>Tracheophyta</taxon>
        <taxon>Spermatophyta</taxon>
        <taxon>Magnoliopsida</taxon>
        <taxon>Liliopsida</taxon>
        <taxon>Poales</taxon>
        <taxon>Poaceae</taxon>
        <taxon>PACMAD clade</taxon>
        <taxon>Panicoideae</taxon>
        <taxon>Andropogonodae</taxon>
        <taxon>Andropogoneae</taxon>
        <taxon>Sorghinae</taxon>
        <taxon>Sorghum</taxon>
    </lineage>
</organism>
<comment type="subcellular location">
    <subcellularLocation>
        <location evidence="1">Nucleus</location>
    </subcellularLocation>
</comment>
<reference evidence="8" key="1">
    <citation type="journal article" date="2019" name="BMC Genomics">
        <title>A new reference genome for Sorghum bicolor reveals high levels of sequence similarity between sweet and grain genotypes: implications for the genetics of sugar metabolism.</title>
        <authorList>
            <person name="Cooper E.A."/>
            <person name="Brenton Z.W."/>
            <person name="Flinn B.S."/>
            <person name="Jenkins J."/>
            <person name="Shu S."/>
            <person name="Flowers D."/>
            <person name="Luo F."/>
            <person name="Wang Y."/>
            <person name="Xia P."/>
            <person name="Barry K."/>
            <person name="Daum C."/>
            <person name="Lipzen A."/>
            <person name="Yoshinaga Y."/>
            <person name="Schmutz J."/>
            <person name="Saski C."/>
            <person name="Vermerris W."/>
            <person name="Kresovich S."/>
        </authorList>
    </citation>
    <scope>NUCLEOTIDE SEQUENCE</scope>
</reference>
<evidence type="ECO:0000313" key="9">
    <source>
        <dbReference type="Proteomes" id="UP000807115"/>
    </source>
</evidence>
<gene>
    <name evidence="8" type="ORF">BDA96_05G013700</name>
</gene>
<protein>
    <recommendedName>
        <fullName evidence="7">WRKY domain-containing protein</fullName>
    </recommendedName>
</protein>
<evidence type="ECO:0000259" key="7">
    <source>
        <dbReference type="PROSITE" id="PS50811"/>
    </source>
</evidence>
<evidence type="ECO:0000256" key="6">
    <source>
        <dbReference type="SAM" id="MobiDB-lite"/>
    </source>
</evidence>
<dbReference type="Pfam" id="PF03106">
    <property type="entry name" value="WRKY"/>
    <property type="match status" value="1"/>
</dbReference>
<comment type="caution">
    <text evidence="8">The sequence shown here is derived from an EMBL/GenBank/DDBJ whole genome shotgun (WGS) entry which is preliminary data.</text>
</comment>
<dbReference type="AlphaFoldDB" id="A0A921QU66"/>
<dbReference type="OMA" id="GCNISVA"/>
<dbReference type="GO" id="GO:0003700">
    <property type="term" value="F:DNA-binding transcription factor activity"/>
    <property type="evidence" value="ECO:0007669"/>
    <property type="project" value="InterPro"/>
</dbReference>
<evidence type="ECO:0000256" key="2">
    <source>
        <dbReference type="ARBA" id="ARBA00023015"/>
    </source>
</evidence>
<evidence type="ECO:0000256" key="4">
    <source>
        <dbReference type="ARBA" id="ARBA00023163"/>
    </source>
</evidence>
<sequence length="272" mass="30806">MDIKSSLIMLPPCSHGWEMMETMRRQQELVMQLRAFVLPLLPGVIVDGTSAAEIAVQLFDDVIGCNIGVVSTLEGCLVSTGARGGSSGEPVDNKSLVRKNSCHVTEGETTDEQARHRSVVGQKRRRKNDKRSRSLVTHVPHYDGHQWRKYGQKNINGRQHPRSYYRCTYREQNCFATKTIQQQEQIDSIRRSATPGEEIAKYTVVYYGEHTCKDHSISIVQLPQLVSCMDLQNMEIAQTSSDVQDPEADLDLPALLEVFDNSVIDWEDIWKI</sequence>
<dbReference type="GO" id="GO:0005634">
    <property type="term" value="C:nucleus"/>
    <property type="evidence" value="ECO:0007669"/>
    <property type="project" value="UniProtKB-SubCell"/>
</dbReference>
<keyword evidence="4" id="KW-0804">Transcription</keyword>
<evidence type="ECO:0000313" key="8">
    <source>
        <dbReference type="EMBL" id="KAG0528458.1"/>
    </source>
</evidence>
<dbReference type="InterPro" id="IPR036576">
    <property type="entry name" value="WRKY_dom_sf"/>
</dbReference>
<dbReference type="InterPro" id="IPR044810">
    <property type="entry name" value="WRKY_plant"/>
</dbReference>
<dbReference type="SUPFAM" id="SSF118290">
    <property type="entry name" value="WRKY DNA-binding domain"/>
    <property type="match status" value="1"/>
</dbReference>
<feature type="region of interest" description="Disordered" evidence="6">
    <location>
        <begin position="102"/>
        <end position="137"/>
    </location>
</feature>
<evidence type="ECO:0000256" key="1">
    <source>
        <dbReference type="ARBA" id="ARBA00004123"/>
    </source>
</evidence>
<keyword evidence="5" id="KW-0539">Nucleus</keyword>
<dbReference type="SMART" id="SM00774">
    <property type="entry name" value="WRKY"/>
    <property type="match status" value="1"/>
</dbReference>
<feature type="domain" description="WRKY" evidence="7">
    <location>
        <begin position="143"/>
        <end position="182"/>
    </location>
</feature>
<dbReference type="PANTHER" id="PTHR31282">
    <property type="entry name" value="WRKY TRANSCRIPTION FACTOR 21-RELATED"/>
    <property type="match status" value="1"/>
</dbReference>
<dbReference type="InterPro" id="IPR003657">
    <property type="entry name" value="WRKY_dom"/>
</dbReference>